<dbReference type="AlphaFoldDB" id="A0ABD0MAF5"/>
<dbReference type="InterPro" id="IPR011701">
    <property type="entry name" value="MFS"/>
</dbReference>
<sequence>MKKRTFYLPTAFLLTFCSFAFIHATRKTFSNVKTTMTAEWTPSPLNGSALAFRTPNAVWNKRHLFSSKADAEEFMGVLDATFMFAYAVGLYLSGFIADRQDLRIVMSLGMFLTAATVFVFGPVFEWARLYSKPAYVAVWVLNGLAQSTEWPSCIAVMGNWFAESSRGLVLGLWSACTSVGNVVGALMVSVVLNFGYEYAFLLMSAILLAGGVLIFFGLVPSPRDVGLPMPDEGSPADMGTSSAPDSRTFPHRPLLNADGGVDGDEAELERAPILYNIQDSRPKAIGFVTALLLPGVIPYALACAFVKMVNYSFFFWLPFYLTRAYSLPETTADRLSIWYDVGAIFGSTMAGFLSDRFHRRTIVVVPMLILAVPMLFVYGMADVAGRAQVNGTMLFCVGALISGVANFVSAAVSADLGRQKQLHGNSEALSTVTGIIDGTGCMGAAIGQVAVPYLHVAHGWQSVFYLFMAATSLTTICILPVFLQDLRDLVLSLKRSKRASLYTPITTDTKEE</sequence>
<comment type="subcellular location">
    <subcellularLocation>
        <location evidence="1">Membrane</location>
        <topology evidence="1">Multi-pass membrane protein</topology>
    </subcellularLocation>
</comment>
<feature type="transmembrane region" description="Helical" evidence="10">
    <location>
        <begin position="104"/>
        <end position="124"/>
    </location>
</feature>
<evidence type="ECO:0000256" key="5">
    <source>
        <dbReference type="ARBA" id="ARBA00022692"/>
    </source>
</evidence>
<keyword evidence="6 10" id="KW-1133">Transmembrane helix</keyword>
<evidence type="ECO:0000313" key="13">
    <source>
        <dbReference type="Proteomes" id="UP001519460"/>
    </source>
</evidence>
<evidence type="ECO:0000256" key="10">
    <source>
        <dbReference type="SAM" id="Phobius"/>
    </source>
</evidence>
<feature type="transmembrane region" description="Helical" evidence="10">
    <location>
        <begin position="361"/>
        <end position="380"/>
    </location>
</feature>
<feature type="transmembrane region" description="Helical" evidence="10">
    <location>
        <begin position="74"/>
        <end position="92"/>
    </location>
</feature>
<dbReference type="GO" id="GO:0016020">
    <property type="term" value="C:membrane"/>
    <property type="evidence" value="ECO:0007669"/>
    <property type="project" value="UniProtKB-SubCell"/>
</dbReference>
<dbReference type="PIRSF" id="PIRSF002808">
    <property type="entry name" value="Hexose_phosphate_transp"/>
    <property type="match status" value="1"/>
</dbReference>
<feature type="transmembrane region" description="Helical" evidence="10">
    <location>
        <begin position="168"/>
        <end position="192"/>
    </location>
</feature>
<comment type="similarity">
    <text evidence="2">Belongs to the major facilitator superfamily. Organophosphate:Pi antiporter (OPA) (TC 2.A.1.4) family.</text>
</comment>
<evidence type="ECO:0000256" key="4">
    <source>
        <dbReference type="ARBA" id="ARBA00022597"/>
    </source>
</evidence>
<evidence type="ECO:0000259" key="11">
    <source>
        <dbReference type="PROSITE" id="PS50850"/>
    </source>
</evidence>
<feature type="domain" description="Major facilitator superfamily (MFS) profile" evidence="11">
    <location>
        <begin position="4"/>
        <end position="487"/>
    </location>
</feature>
<accession>A0ABD0MAF5</accession>
<keyword evidence="7 10" id="KW-0472">Membrane</keyword>
<evidence type="ECO:0000313" key="12">
    <source>
        <dbReference type="EMBL" id="KAK7508600.1"/>
    </source>
</evidence>
<organism evidence="12 13">
    <name type="scientific">Batillaria attramentaria</name>
    <dbReference type="NCBI Taxonomy" id="370345"/>
    <lineage>
        <taxon>Eukaryota</taxon>
        <taxon>Metazoa</taxon>
        <taxon>Spiralia</taxon>
        <taxon>Lophotrochozoa</taxon>
        <taxon>Mollusca</taxon>
        <taxon>Gastropoda</taxon>
        <taxon>Caenogastropoda</taxon>
        <taxon>Sorbeoconcha</taxon>
        <taxon>Cerithioidea</taxon>
        <taxon>Batillariidae</taxon>
        <taxon>Batillaria</taxon>
    </lineage>
</organism>
<dbReference type="Proteomes" id="UP001519460">
    <property type="component" value="Unassembled WGS sequence"/>
</dbReference>
<dbReference type="InterPro" id="IPR036259">
    <property type="entry name" value="MFS_trans_sf"/>
</dbReference>
<dbReference type="Pfam" id="PF07690">
    <property type="entry name" value="MFS_1"/>
    <property type="match status" value="1"/>
</dbReference>
<feature type="transmembrane region" description="Helical" evidence="10">
    <location>
        <begin position="198"/>
        <end position="219"/>
    </location>
</feature>
<feature type="transmembrane region" description="Helical" evidence="10">
    <location>
        <begin position="392"/>
        <end position="416"/>
    </location>
</feature>
<evidence type="ECO:0000256" key="1">
    <source>
        <dbReference type="ARBA" id="ARBA00004141"/>
    </source>
</evidence>
<evidence type="ECO:0000256" key="9">
    <source>
        <dbReference type="ARBA" id="ARBA00042039"/>
    </source>
</evidence>
<reference evidence="12 13" key="1">
    <citation type="journal article" date="2023" name="Sci. Data">
        <title>Genome assembly of the Korean intertidal mud-creeper Batillaria attramentaria.</title>
        <authorList>
            <person name="Patra A.K."/>
            <person name="Ho P.T."/>
            <person name="Jun S."/>
            <person name="Lee S.J."/>
            <person name="Kim Y."/>
            <person name="Won Y.J."/>
        </authorList>
    </citation>
    <scope>NUCLEOTIDE SEQUENCE [LARGE SCALE GENOMIC DNA]</scope>
    <source>
        <strain evidence="12">Wonlab-2016</strain>
    </source>
</reference>
<comment type="caution">
    <text evidence="12">The sequence shown here is derived from an EMBL/GenBank/DDBJ whole genome shotgun (WGS) entry which is preliminary data.</text>
</comment>
<evidence type="ECO:0000256" key="6">
    <source>
        <dbReference type="ARBA" id="ARBA00022989"/>
    </source>
</evidence>
<keyword evidence="3" id="KW-0813">Transport</keyword>
<dbReference type="EMBL" id="JACVVK020000001">
    <property type="protein sequence ID" value="KAK7508600.1"/>
    <property type="molecule type" value="Genomic_DNA"/>
</dbReference>
<dbReference type="PROSITE" id="PS50850">
    <property type="entry name" value="MFS"/>
    <property type="match status" value="1"/>
</dbReference>
<feature type="transmembrane region" description="Helical" evidence="10">
    <location>
        <begin position="463"/>
        <end position="483"/>
    </location>
</feature>
<gene>
    <name evidence="12" type="ORF">BaRGS_00000166</name>
</gene>
<evidence type="ECO:0000256" key="7">
    <source>
        <dbReference type="ARBA" id="ARBA00023136"/>
    </source>
</evidence>
<dbReference type="PANTHER" id="PTHR43184">
    <property type="entry name" value="MAJOR FACILITATOR SUPERFAMILY TRANSPORTER 16, ISOFORM B"/>
    <property type="match status" value="1"/>
</dbReference>
<evidence type="ECO:0000256" key="8">
    <source>
        <dbReference type="ARBA" id="ARBA00041091"/>
    </source>
</evidence>
<keyword evidence="4" id="KW-0762">Sugar transport</keyword>
<dbReference type="SUPFAM" id="SSF103473">
    <property type="entry name" value="MFS general substrate transporter"/>
    <property type="match status" value="1"/>
</dbReference>
<dbReference type="InterPro" id="IPR020846">
    <property type="entry name" value="MFS_dom"/>
</dbReference>
<feature type="transmembrane region" description="Helical" evidence="10">
    <location>
        <begin position="284"/>
        <end position="317"/>
    </location>
</feature>
<proteinExistence type="inferred from homology"/>
<evidence type="ECO:0000256" key="2">
    <source>
        <dbReference type="ARBA" id="ARBA00009598"/>
    </source>
</evidence>
<keyword evidence="13" id="KW-1185">Reference proteome</keyword>
<name>A0ABD0MAF5_9CAEN</name>
<dbReference type="InterPro" id="IPR000849">
    <property type="entry name" value="Sugar_P_transporter"/>
</dbReference>
<dbReference type="PANTHER" id="PTHR43184:SF12">
    <property type="entry name" value="SUGAR PHOSPHATE EXCHANGER 3"/>
    <property type="match status" value="1"/>
</dbReference>
<evidence type="ECO:0000256" key="3">
    <source>
        <dbReference type="ARBA" id="ARBA00022448"/>
    </source>
</evidence>
<protein>
    <recommendedName>
        <fullName evidence="8">Sugar phosphate exchanger 3</fullName>
    </recommendedName>
    <alternativeName>
        <fullName evidence="9">Solute carrier family 37 member 3</fullName>
    </alternativeName>
</protein>
<keyword evidence="5 10" id="KW-0812">Transmembrane</keyword>
<dbReference type="Gene3D" id="1.20.1250.20">
    <property type="entry name" value="MFS general substrate transporter like domains"/>
    <property type="match status" value="2"/>
</dbReference>